<proteinExistence type="predicted"/>
<comment type="caution">
    <text evidence="1">The sequence shown here is derived from an EMBL/GenBank/DDBJ whole genome shotgun (WGS) entry which is preliminary data.</text>
</comment>
<accession>A0ACC7N889</accession>
<evidence type="ECO:0000313" key="2">
    <source>
        <dbReference type="Proteomes" id="UP001629235"/>
    </source>
</evidence>
<organism evidence="1 2">
    <name type="scientific">Paraburkholderia rhynchosiae</name>
    <dbReference type="NCBI Taxonomy" id="487049"/>
    <lineage>
        <taxon>Bacteria</taxon>
        <taxon>Pseudomonadati</taxon>
        <taxon>Pseudomonadota</taxon>
        <taxon>Betaproteobacteria</taxon>
        <taxon>Burkholderiales</taxon>
        <taxon>Burkholderiaceae</taxon>
        <taxon>Paraburkholderia</taxon>
    </lineage>
</organism>
<dbReference type="Proteomes" id="UP001629235">
    <property type="component" value="Unassembled WGS sequence"/>
</dbReference>
<sequence>MKLAIMQPYFLPYIGYFQLIHAVDCFVLYDNIKYTKKGWINRNRFLVNGTDSVFTIPLQNDSDSFDVAQRTIAPEFNKTKLLNRFREAYRRAPNFPGVWPALEQVVMNGETSLLRYIHDALLTVCSWIGIDTEIVLSSSIDIDHSLSGRDKVVAICQKLGAEQYLNAIGGRELYSRADFLSQGIELSFLQSEPIEYPQFDHPFVPWLSIVDVMMFNQSEQIRPLLSMWTPV</sequence>
<reference evidence="1 2" key="1">
    <citation type="journal article" date="2024" name="Chem. Sci.">
        <title>Discovery of megapolipeptins by genome mining of a Burkholderiales bacteria collection.</title>
        <authorList>
            <person name="Paulo B.S."/>
            <person name="Recchia M.J.J."/>
            <person name="Lee S."/>
            <person name="Fergusson C.H."/>
            <person name="Romanowski S.B."/>
            <person name="Hernandez A."/>
            <person name="Krull N."/>
            <person name="Liu D.Y."/>
            <person name="Cavanagh H."/>
            <person name="Bos A."/>
            <person name="Gray C.A."/>
            <person name="Murphy B.T."/>
            <person name="Linington R.G."/>
            <person name="Eustaquio A.S."/>
        </authorList>
    </citation>
    <scope>NUCLEOTIDE SEQUENCE [LARGE SCALE GENOMIC DNA]</scope>
    <source>
        <strain evidence="1 2">RL18-126-BIB-B</strain>
    </source>
</reference>
<name>A0ACC7N889_9BURK</name>
<keyword evidence="2" id="KW-1185">Reference proteome</keyword>
<dbReference type="EMBL" id="JAQQDW010000003">
    <property type="protein sequence ID" value="MFM0102436.1"/>
    <property type="molecule type" value="Genomic_DNA"/>
</dbReference>
<gene>
    <name evidence="1" type="ORF">PQR01_02740</name>
</gene>
<protein>
    <submittedName>
        <fullName evidence="1">WbqC family protein</fullName>
    </submittedName>
</protein>
<evidence type="ECO:0000313" key="1">
    <source>
        <dbReference type="EMBL" id="MFM0102436.1"/>
    </source>
</evidence>